<name>A0ABV0XQQ4_9TELE</name>
<evidence type="ECO:0000313" key="1">
    <source>
        <dbReference type="EMBL" id="MEQ2283670.1"/>
    </source>
</evidence>
<proteinExistence type="predicted"/>
<keyword evidence="2" id="KW-1185">Reference proteome</keyword>
<organism evidence="1 2">
    <name type="scientific">Ameca splendens</name>
    <dbReference type="NCBI Taxonomy" id="208324"/>
    <lineage>
        <taxon>Eukaryota</taxon>
        <taxon>Metazoa</taxon>
        <taxon>Chordata</taxon>
        <taxon>Craniata</taxon>
        <taxon>Vertebrata</taxon>
        <taxon>Euteleostomi</taxon>
        <taxon>Actinopterygii</taxon>
        <taxon>Neopterygii</taxon>
        <taxon>Teleostei</taxon>
        <taxon>Neoteleostei</taxon>
        <taxon>Acanthomorphata</taxon>
        <taxon>Ovalentaria</taxon>
        <taxon>Atherinomorphae</taxon>
        <taxon>Cyprinodontiformes</taxon>
        <taxon>Goodeidae</taxon>
        <taxon>Ameca</taxon>
    </lineage>
</organism>
<evidence type="ECO:0000313" key="2">
    <source>
        <dbReference type="Proteomes" id="UP001469553"/>
    </source>
</evidence>
<dbReference type="EMBL" id="JAHRIP010010332">
    <property type="protein sequence ID" value="MEQ2283670.1"/>
    <property type="molecule type" value="Genomic_DNA"/>
</dbReference>
<comment type="caution">
    <text evidence="1">The sequence shown here is derived from an EMBL/GenBank/DDBJ whole genome shotgun (WGS) entry which is preliminary data.</text>
</comment>
<reference evidence="1 2" key="1">
    <citation type="submission" date="2021-06" db="EMBL/GenBank/DDBJ databases">
        <authorList>
            <person name="Palmer J.M."/>
        </authorList>
    </citation>
    <scope>NUCLEOTIDE SEQUENCE [LARGE SCALE GENOMIC DNA]</scope>
    <source>
        <strain evidence="1 2">AS_MEX2019</strain>
        <tissue evidence="1">Muscle</tissue>
    </source>
</reference>
<gene>
    <name evidence="1" type="ORF">AMECASPLE_013928</name>
</gene>
<sequence>MDTRGSQAAIMFLASSICMGQQERRFLDELKARMAGYIMGYDLHATCEGCLGPDHWSPGPLSPSCRRRSMEEKQRRLSIFSPLEGLFHMLARWQVLEMFTTL</sequence>
<accession>A0ABV0XQQ4</accession>
<dbReference type="Proteomes" id="UP001469553">
    <property type="component" value="Unassembled WGS sequence"/>
</dbReference>
<protein>
    <submittedName>
        <fullName evidence="1">Uncharacterized protein</fullName>
    </submittedName>
</protein>